<dbReference type="eggNOG" id="COG2885">
    <property type="taxonomic scope" value="Bacteria"/>
</dbReference>
<reference evidence="2 3" key="1">
    <citation type="submission" date="2012-12" db="EMBL/GenBank/DDBJ databases">
        <title>Genome assembly of Fulvivirga imtechensis AK7.</title>
        <authorList>
            <person name="Nupur N."/>
            <person name="Khatri I."/>
            <person name="Kumar R."/>
            <person name="Subramanian S."/>
            <person name="Pinnaka A."/>
        </authorList>
    </citation>
    <scope>NUCLEOTIDE SEQUENCE [LARGE SCALE GENOMIC DNA]</scope>
    <source>
        <strain evidence="2 3">AK7</strain>
    </source>
</reference>
<dbReference type="STRING" id="1237149.C900_01221"/>
<evidence type="ECO:0000313" key="2">
    <source>
        <dbReference type="EMBL" id="ELR72547.1"/>
    </source>
</evidence>
<dbReference type="GO" id="GO:0042834">
    <property type="term" value="F:peptidoglycan binding"/>
    <property type="evidence" value="ECO:0007669"/>
    <property type="project" value="InterPro"/>
</dbReference>
<dbReference type="SUPFAM" id="SSF110997">
    <property type="entry name" value="Sporulation related repeat"/>
    <property type="match status" value="1"/>
</dbReference>
<evidence type="ECO:0000259" key="1">
    <source>
        <dbReference type="PROSITE" id="PS51724"/>
    </source>
</evidence>
<dbReference type="NCBIfam" id="TIGR03519">
    <property type="entry name" value="T9SS_PorP_fam"/>
    <property type="match status" value="1"/>
</dbReference>
<dbReference type="PROSITE" id="PS51724">
    <property type="entry name" value="SPOR"/>
    <property type="match status" value="1"/>
</dbReference>
<dbReference type="InterPro" id="IPR036680">
    <property type="entry name" value="SPOR-like_sf"/>
</dbReference>
<dbReference type="Pfam" id="PF05036">
    <property type="entry name" value="SPOR"/>
    <property type="match status" value="1"/>
</dbReference>
<protein>
    <recommendedName>
        <fullName evidence="1">SPOR domain-containing protein</fullName>
    </recommendedName>
</protein>
<dbReference type="AlphaFoldDB" id="L8JZC3"/>
<dbReference type="InterPro" id="IPR019861">
    <property type="entry name" value="PorP/SprF_Bacteroidetes"/>
</dbReference>
<dbReference type="EMBL" id="AMZN01000016">
    <property type="protein sequence ID" value="ELR72547.1"/>
    <property type="molecule type" value="Genomic_DNA"/>
</dbReference>
<keyword evidence="3" id="KW-1185">Reference proteome</keyword>
<proteinExistence type="predicted"/>
<dbReference type="InterPro" id="IPR007730">
    <property type="entry name" value="SPOR-like_dom"/>
</dbReference>
<organism evidence="2 3">
    <name type="scientific">Fulvivirga imtechensis AK7</name>
    <dbReference type="NCBI Taxonomy" id="1237149"/>
    <lineage>
        <taxon>Bacteria</taxon>
        <taxon>Pseudomonadati</taxon>
        <taxon>Bacteroidota</taxon>
        <taxon>Cytophagia</taxon>
        <taxon>Cytophagales</taxon>
        <taxon>Fulvivirgaceae</taxon>
        <taxon>Fulvivirga</taxon>
    </lineage>
</organism>
<accession>L8JZC3</accession>
<feature type="domain" description="SPOR" evidence="1">
    <location>
        <begin position="328"/>
        <end position="405"/>
    </location>
</feature>
<evidence type="ECO:0000313" key="3">
    <source>
        <dbReference type="Proteomes" id="UP000011135"/>
    </source>
</evidence>
<comment type="caution">
    <text evidence="2">The sequence shown here is derived from an EMBL/GenBank/DDBJ whole genome shotgun (WGS) entry which is preliminary data.</text>
</comment>
<dbReference type="Proteomes" id="UP000011135">
    <property type="component" value="Unassembled WGS sequence"/>
</dbReference>
<sequence length="408" mass="47358">MYNHYYTNPYLFNPAEVGSNGYLNFTLNHRQQWRGIEGAPVVSTLTFEAPFDYKKTTLGMSIRNYERGLITTNDLLATYAHTAYLTKTTTIHFGLSAGVTSTDINMERIDDPDDPILAEYLRYNMQPIGNFGFKLKAKSGINLGIALPKLFNTSFLNSRNFESYDFSPFDEILFTGYFKKRLEKKIVTRRYGKMKRRVEIEDPYAPLQMYFVYRYAKFTDERIEVLATLHLHEDFWVGGAYRVNYGPSGLVGFNISNFTFAYSYEPANHLVEGYTQGTHEVQLTINIGDRKKQERTKPILRTLPKTETHRARYSVEDISEGGGEDKGVAKVKKYYVVIKSFKDFDAADSFVRRLEEKEIYANIFYNNADKRYHVYSYQTEKLKEANEQRKAIQELTNFKSVTIITVEQ</sequence>
<dbReference type="Pfam" id="PF11751">
    <property type="entry name" value="PorP_SprF"/>
    <property type="match status" value="1"/>
</dbReference>
<gene>
    <name evidence="2" type="ORF">C900_01221</name>
</gene>
<name>L8JZC3_9BACT</name>
<dbReference type="Gene3D" id="3.30.70.1070">
    <property type="entry name" value="Sporulation related repeat"/>
    <property type="match status" value="1"/>
</dbReference>